<evidence type="ECO:0008006" key="3">
    <source>
        <dbReference type="Google" id="ProtNLM"/>
    </source>
</evidence>
<accession>A0A840EF02</accession>
<reference evidence="1 2" key="1">
    <citation type="submission" date="2020-08" db="EMBL/GenBank/DDBJ databases">
        <title>Genomic Encyclopedia of Type Strains, Phase IV (KMG-IV): sequencing the most valuable type-strain genomes for metagenomic binning, comparative biology and taxonomic classification.</title>
        <authorList>
            <person name="Goeker M."/>
        </authorList>
    </citation>
    <scope>NUCLEOTIDE SEQUENCE [LARGE SCALE GENOMIC DNA]</scope>
    <source>
        <strain evidence="1 2">DSM 105137</strain>
    </source>
</reference>
<protein>
    <recommendedName>
        <fullName evidence="3">FAD-binding PCMH-type domain-containing protein</fullName>
    </recommendedName>
</protein>
<evidence type="ECO:0000313" key="2">
    <source>
        <dbReference type="Proteomes" id="UP000576209"/>
    </source>
</evidence>
<sequence>MDYPVGVKAWKIDHFRNAHDNYLQSLSKNASFDLHIANPEWNGLSQLERYNRCTRNLQWVLRTALDNDLNLRAMGSGWSLSKVSVSDEAIINTKRYRHKFLLSEENFASGHLANHRAEDYRFLQCGNTIIDINEHLENESIPPKALPASGGSNGQTIVGGFSTNTHGAAIGFGGLPEMIKGIHVVCGPDRHYYIERESEVVTSRTFHDKIGAVGIRDDALFNAILVSFGSFGIIHGVLVSVEDKYLLQQKLARIPYNQQLEDVIVHGDFSGIAAHLSYPPNDAAHPIYHFELAINPHDFAYGDAGKGAYVRVMHKIPYRNDYPRIDYPSQGYTYGDDVLGLMQTVLDKIEGTFGWLNKQLIPKMVNTLFDTAFERPDAAIGTIGETFRNTVFRGKLFSAAIGLDRRDVPAAIECCLKVNETTKLAGAMAFRFVKGTRATLGITRWDDSCVLELDGVDSRVNHQFFHRLLDRLETLNIKYAIHWGKINKLIDARRLEYMYGSEVIEEWKAQRSRIMDPEVQRLFNNEFMEGCNLHEYVPYLAPVA</sequence>
<gene>
    <name evidence="1" type="ORF">GGR28_003152</name>
</gene>
<name>A0A840EF02_9BACT</name>
<dbReference type="GO" id="GO:0016899">
    <property type="term" value="F:oxidoreductase activity, acting on the CH-OH group of donors, oxygen as acceptor"/>
    <property type="evidence" value="ECO:0007669"/>
    <property type="project" value="InterPro"/>
</dbReference>
<dbReference type="Proteomes" id="UP000576209">
    <property type="component" value="Unassembled WGS sequence"/>
</dbReference>
<dbReference type="InterPro" id="IPR036318">
    <property type="entry name" value="FAD-bd_PCMH-like_sf"/>
</dbReference>
<proteinExistence type="predicted"/>
<dbReference type="PANTHER" id="PTHR43762:SF1">
    <property type="entry name" value="D-ARABINONO-1,4-LACTONE OXIDASE"/>
    <property type="match status" value="1"/>
</dbReference>
<dbReference type="GO" id="GO:0050660">
    <property type="term" value="F:flavin adenine dinucleotide binding"/>
    <property type="evidence" value="ECO:0007669"/>
    <property type="project" value="InterPro"/>
</dbReference>
<keyword evidence="2" id="KW-1185">Reference proteome</keyword>
<dbReference type="InterPro" id="IPR016169">
    <property type="entry name" value="FAD-bd_PCMH_sub2"/>
</dbReference>
<comment type="caution">
    <text evidence="1">The sequence shown here is derived from an EMBL/GenBank/DDBJ whole genome shotgun (WGS) entry which is preliminary data.</text>
</comment>
<dbReference type="AlphaFoldDB" id="A0A840EF02"/>
<dbReference type="InterPro" id="IPR010031">
    <property type="entry name" value="FAD_lactone_oxidase-like"/>
</dbReference>
<dbReference type="EMBL" id="JACIFF010000008">
    <property type="protein sequence ID" value="MBB4080518.1"/>
    <property type="molecule type" value="Genomic_DNA"/>
</dbReference>
<evidence type="ECO:0000313" key="1">
    <source>
        <dbReference type="EMBL" id="MBB4080518.1"/>
    </source>
</evidence>
<dbReference type="PANTHER" id="PTHR43762">
    <property type="entry name" value="L-GULONOLACTONE OXIDASE"/>
    <property type="match status" value="1"/>
</dbReference>
<dbReference type="SUPFAM" id="SSF56176">
    <property type="entry name" value="FAD-binding/transporter-associated domain-like"/>
    <property type="match status" value="1"/>
</dbReference>
<organism evidence="1 2">
    <name type="scientific">Neolewinella aquimaris</name>
    <dbReference type="NCBI Taxonomy" id="1835722"/>
    <lineage>
        <taxon>Bacteria</taxon>
        <taxon>Pseudomonadati</taxon>
        <taxon>Bacteroidota</taxon>
        <taxon>Saprospiria</taxon>
        <taxon>Saprospirales</taxon>
        <taxon>Lewinellaceae</taxon>
        <taxon>Neolewinella</taxon>
    </lineage>
</organism>
<dbReference type="RefSeq" id="WP_183496753.1">
    <property type="nucleotide sequence ID" value="NZ_JACIFF010000008.1"/>
</dbReference>
<dbReference type="Gene3D" id="3.30.465.10">
    <property type="match status" value="1"/>
</dbReference>